<protein>
    <submittedName>
        <fullName evidence="2">Uncharacterized protein</fullName>
    </submittedName>
</protein>
<feature type="region of interest" description="Disordered" evidence="1">
    <location>
        <begin position="1"/>
        <end position="21"/>
    </location>
</feature>
<organism evidence="2 3">
    <name type="scientific">Pseudomonas fluorescens NCIMB 11764</name>
    <dbReference type="NCBI Taxonomy" id="1221522"/>
    <lineage>
        <taxon>Bacteria</taxon>
        <taxon>Pseudomonadati</taxon>
        <taxon>Pseudomonadota</taxon>
        <taxon>Gammaproteobacteria</taxon>
        <taxon>Pseudomonadales</taxon>
        <taxon>Pseudomonadaceae</taxon>
        <taxon>Pseudomonas</taxon>
    </lineage>
</organism>
<name>A0A0K1QUR4_PSEFL</name>
<proteinExistence type="predicted"/>
<dbReference type="AlphaFoldDB" id="A0A0K1QUR4"/>
<reference evidence="2 3" key="1">
    <citation type="journal article" date="2012" name="J. Bacteriol.">
        <title>Draft genome sequence of the cyanide-utilizing bacterium Pseudomonas fluorescens strain NCIMB 11764.</title>
        <authorList>
            <person name="Vilo C.A."/>
            <person name="Benedik M.J."/>
            <person name="Kunz D.A."/>
            <person name="Dong Q."/>
        </authorList>
    </citation>
    <scope>NUCLEOTIDE SEQUENCE [LARGE SCALE GENOMIC DNA]</scope>
    <source>
        <strain evidence="2 3">NCIMB 11764</strain>
    </source>
</reference>
<evidence type="ECO:0000256" key="1">
    <source>
        <dbReference type="SAM" id="MobiDB-lite"/>
    </source>
</evidence>
<dbReference type="Proteomes" id="UP000017175">
    <property type="component" value="Chromosome"/>
</dbReference>
<dbReference type="EMBL" id="CP010945">
    <property type="protein sequence ID" value="AKV09496.1"/>
    <property type="molecule type" value="Genomic_DNA"/>
</dbReference>
<sequence>MTAIGLFSAGRQRQKTARGGQSWAEIQGQQAPIEQYTYATHLDVAAAVAATVDQPVLTIIAPQSVS</sequence>
<accession>A0A0K1QUR4</accession>
<gene>
    <name evidence="2" type="ORF">B723_25095</name>
</gene>
<evidence type="ECO:0000313" key="3">
    <source>
        <dbReference type="Proteomes" id="UP000017175"/>
    </source>
</evidence>
<evidence type="ECO:0000313" key="2">
    <source>
        <dbReference type="EMBL" id="AKV09496.1"/>
    </source>
</evidence>